<sequence length="248" mass="26617">MLPASSRRESFCFFRPSSRCLARRVASPMQFVSSRLVSRRIDSFRRGRTSFSLPTCRQPFLSGSPALAPGSLQCVMASNGCSLGTFKRQPRPYSAHATQEASIPAGACVEDVGCPEERMRKGGGEQIGPDSHKQKQAKADSRIEAKLYDCGGKNGEEEAEDNDAVCMPALVVGLARSHARAHAPPKLRLDAMMRGPTLPAQALPACCQPEATVREGCVLCASFFLSTCKGSGGGSGVSGFARWLRPHR</sequence>
<dbReference type="Proteomes" id="UP001365128">
    <property type="component" value="Unassembled WGS sequence"/>
</dbReference>
<proteinExistence type="predicted"/>
<name>A0ABR1MS30_9PEZI</name>
<comment type="caution">
    <text evidence="2">The sequence shown here is derived from an EMBL/GenBank/DDBJ whole genome shotgun (WGS) entry which is preliminary data.</text>
</comment>
<accession>A0ABR1MS30</accession>
<feature type="region of interest" description="Disordered" evidence="1">
    <location>
        <begin position="121"/>
        <end position="140"/>
    </location>
</feature>
<protein>
    <submittedName>
        <fullName evidence="2">Uncharacterized protein</fullName>
    </submittedName>
</protein>
<reference evidence="2 3" key="1">
    <citation type="submission" date="2024-04" db="EMBL/GenBank/DDBJ databases">
        <title>Phyllosticta paracitricarpa is synonymous to the EU quarantine fungus P. citricarpa based on phylogenomic analyses.</title>
        <authorList>
            <consortium name="Lawrence Berkeley National Laboratory"/>
            <person name="Van Ingen-Buijs V.A."/>
            <person name="Van Westerhoven A.C."/>
            <person name="Haridas S."/>
            <person name="Skiadas P."/>
            <person name="Martin F."/>
            <person name="Groenewald J.Z."/>
            <person name="Crous P.W."/>
            <person name="Seidl M.F."/>
        </authorList>
    </citation>
    <scope>NUCLEOTIDE SEQUENCE [LARGE SCALE GENOMIC DNA]</scope>
    <source>
        <strain evidence="2 3">CBS 122670</strain>
    </source>
</reference>
<feature type="compositionally biased region" description="Basic and acidic residues" evidence="1">
    <location>
        <begin position="130"/>
        <end position="140"/>
    </location>
</feature>
<evidence type="ECO:0000313" key="3">
    <source>
        <dbReference type="Proteomes" id="UP001365128"/>
    </source>
</evidence>
<evidence type="ECO:0000256" key="1">
    <source>
        <dbReference type="SAM" id="MobiDB-lite"/>
    </source>
</evidence>
<gene>
    <name evidence="2" type="ORF">IWX46DRAFT_229712</name>
</gene>
<keyword evidence="3" id="KW-1185">Reference proteome</keyword>
<dbReference type="EMBL" id="JBBPDW010000003">
    <property type="protein sequence ID" value="KAK7554762.1"/>
    <property type="molecule type" value="Genomic_DNA"/>
</dbReference>
<organism evidence="2 3">
    <name type="scientific">Phyllosticta citricarpa</name>
    <dbReference type="NCBI Taxonomy" id="55181"/>
    <lineage>
        <taxon>Eukaryota</taxon>
        <taxon>Fungi</taxon>
        <taxon>Dikarya</taxon>
        <taxon>Ascomycota</taxon>
        <taxon>Pezizomycotina</taxon>
        <taxon>Dothideomycetes</taxon>
        <taxon>Dothideomycetes incertae sedis</taxon>
        <taxon>Botryosphaeriales</taxon>
        <taxon>Phyllostictaceae</taxon>
        <taxon>Phyllosticta</taxon>
    </lineage>
</organism>
<evidence type="ECO:0000313" key="2">
    <source>
        <dbReference type="EMBL" id="KAK7554762.1"/>
    </source>
</evidence>